<dbReference type="GO" id="GO:0005975">
    <property type="term" value="P:carbohydrate metabolic process"/>
    <property type="evidence" value="ECO:0007669"/>
    <property type="project" value="InterPro"/>
</dbReference>
<keyword evidence="8 13" id="KW-1208">Phospholipid metabolism</keyword>
<evidence type="ECO:0000256" key="12">
    <source>
        <dbReference type="ARBA" id="ARBA00080511"/>
    </source>
</evidence>
<keyword evidence="3 13" id="KW-0521">NADP</keyword>
<feature type="binding site" evidence="13">
    <location>
        <position position="252"/>
    </location>
    <ligand>
        <name>NADPH</name>
        <dbReference type="ChEBI" id="CHEBI:57783"/>
    </ligand>
</feature>
<evidence type="ECO:0000259" key="18">
    <source>
        <dbReference type="Pfam" id="PF01210"/>
    </source>
</evidence>
<evidence type="ECO:0000259" key="19">
    <source>
        <dbReference type="Pfam" id="PF07479"/>
    </source>
</evidence>
<dbReference type="GO" id="GO:0006650">
    <property type="term" value="P:glycerophospholipid metabolic process"/>
    <property type="evidence" value="ECO:0007669"/>
    <property type="project" value="UniProtKB-UniRule"/>
</dbReference>
<keyword evidence="6 13" id="KW-0443">Lipid metabolism</keyword>
<dbReference type="SUPFAM" id="SSF48179">
    <property type="entry name" value="6-phosphogluconate dehydrogenase C-terminal domain-like"/>
    <property type="match status" value="1"/>
</dbReference>
<dbReference type="PROSITE" id="PS00957">
    <property type="entry name" value="NAD_G3PDH"/>
    <property type="match status" value="1"/>
</dbReference>
<protein>
    <recommendedName>
        <fullName evidence="11 13">Glycerol-3-phosphate dehydrogenase [NAD(P)+]</fullName>
        <ecNumber evidence="10 13">1.1.1.94</ecNumber>
    </recommendedName>
    <alternativeName>
        <fullName evidence="13">NAD(P)(+)-dependent glycerol-3-phosphate dehydrogenase</fullName>
    </alternativeName>
    <alternativeName>
        <fullName evidence="12 13">NAD(P)H-dependent dihydroxyacetone-phosphate reductase</fullName>
    </alternativeName>
</protein>
<dbReference type="GO" id="GO:0141153">
    <property type="term" value="F:glycerol-3-phosphate dehydrogenase (NADP+) activity"/>
    <property type="evidence" value="ECO:0007669"/>
    <property type="project" value="RHEA"/>
</dbReference>
<keyword evidence="5 13" id="KW-0520">NAD</keyword>
<evidence type="ECO:0000256" key="9">
    <source>
        <dbReference type="ARBA" id="ARBA00052716"/>
    </source>
</evidence>
<evidence type="ECO:0000256" key="13">
    <source>
        <dbReference type="HAMAP-Rule" id="MF_00394"/>
    </source>
</evidence>
<dbReference type="InterPro" id="IPR011128">
    <property type="entry name" value="G3P_DH_NAD-dep_N"/>
</dbReference>
<comment type="similarity">
    <text evidence="1 13 17">Belongs to the NAD-dependent glycerol-3-phosphate dehydrogenase family.</text>
</comment>
<dbReference type="EC" id="1.1.1.94" evidence="10 13"/>
<evidence type="ECO:0000256" key="15">
    <source>
        <dbReference type="PIRSR" id="PIRSR000114-2"/>
    </source>
</evidence>
<feature type="binding site" evidence="13">
    <location>
        <position position="251"/>
    </location>
    <ligand>
        <name>sn-glycerol 3-phosphate</name>
        <dbReference type="ChEBI" id="CHEBI:57597"/>
    </ligand>
</feature>
<dbReference type="EMBL" id="FMHG01000001">
    <property type="protein sequence ID" value="SCJ56684.1"/>
    <property type="molecule type" value="Genomic_DNA"/>
</dbReference>
<dbReference type="PANTHER" id="PTHR11728:SF1">
    <property type="entry name" value="GLYCEROL-3-PHOSPHATE DEHYDROGENASE [NAD(+)] 2, CHLOROPLASTIC"/>
    <property type="match status" value="1"/>
</dbReference>
<dbReference type="HAMAP" id="MF_00394">
    <property type="entry name" value="NAD_Glyc3P_dehydrog"/>
    <property type="match status" value="1"/>
</dbReference>
<dbReference type="InterPro" id="IPR006168">
    <property type="entry name" value="G3P_DH_NAD-dep"/>
</dbReference>
<evidence type="ECO:0000256" key="4">
    <source>
        <dbReference type="ARBA" id="ARBA00023002"/>
    </source>
</evidence>
<comment type="subcellular location">
    <subcellularLocation>
        <location evidence="13">Cytoplasm</location>
    </subcellularLocation>
</comment>
<dbReference type="PRINTS" id="PR00077">
    <property type="entry name" value="GPDHDRGNASE"/>
</dbReference>
<feature type="binding site" evidence="13">
    <location>
        <position position="188"/>
    </location>
    <ligand>
        <name>sn-glycerol 3-phosphate</name>
        <dbReference type="ChEBI" id="CHEBI:57597"/>
    </ligand>
</feature>
<dbReference type="Gene3D" id="1.10.1040.10">
    <property type="entry name" value="N-(1-d-carboxylethyl)-l-norvaline Dehydrogenase, domain 2"/>
    <property type="match status" value="1"/>
</dbReference>
<feature type="binding site" evidence="13">
    <location>
        <position position="133"/>
    </location>
    <ligand>
        <name>sn-glycerol 3-phosphate</name>
        <dbReference type="ChEBI" id="CHEBI:57597"/>
    </ligand>
</feature>
<evidence type="ECO:0000256" key="10">
    <source>
        <dbReference type="ARBA" id="ARBA00066687"/>
    </source>
</evidence>
<feature type="binding site" evidence="13">
    <location>
        <position position="105"/>
    </location>
    <ligand>
        <name>sn-glycerol 3-phosphate</name>
        <dbReference type="ChEBI" id="CHEBI:57597"/>
    </ligand>
</feature>
<dbReference type="GO" id="GO:0051287">
    <property type="term" value="F:NAD binding"/>
    <property type="evidence" value="ECO:0007669"/>
    <property type="project" value="InterPro"/>
</dbReference>
<proteinExistence type="inferred from homology"/>
<feature type="binding site" evidence="16">
    <location>
        <position position="252"/>
    </location>
    <ligand>
        <name>NAD(+)</name>
        <dbReference type="ChEBI" id="CHEBI:57540"/>
    </ligand>
</feature>
<evidence type="ECO:0000256" key="14">
    <source>
        <dbReference type="PIRSR" id="PIRSR000114-1"/>
    </source>
</evidence>
<feature type="binding site" evidence="13">
    <location>
        <position position="135"/>
    </location>
    <ligand>
        <name>sn-glycerol 3-phosphate</name>
        <dbReference type="ChEBI" id="CHEBI:57597"/>
    </ligand>
</feature>
<dbReference type="NCBIfam" id="NF000941">
    <property type="entry name" value="PRK00094.1-3"/>
    <property type="match status" value="1"/>
</dbReference>
<keyword evidence="2 13" id="KW-0444">Lipid biosynthesis</keyword>
<evidence type="ECO:0000256" key="16">
    <source>
        <dbReference type="PIRSR" id="PIRSR000114-3"/>
    </source>
</evidence>
<keyword evidence="13" id="KW-0547">Nucleotide-binding</keyword>
<evidence type="ECO:0000256" key="5">
    <source>
        <dbReference type="ARBA" id="ARBA00023027"/>
    </source>
</evidence>
<evidence type="ECO:0000256" key="6">
    <source>
        <dbReference type="ARBA" id="ARBA00023098"/>
    </source>
</evidence>
<comment type="caution">
    <text evidence="13">Lacks conserved residue(s) required for the propagation of feature annotation.</text>
</comment>
<dbReference type="FunFam" id="3.40.50.720:FF:000019">
    <property type="entry name" value="Glycerol-3-phosphate dehydrogenase [NAD(P)+]"/>
    <property type="match status" value="1"/>
</dbReference>
<dbReference type="GO" id="GO:0008654">
    <property type="term" value="P:phospholipid biosynthetic process"/>
    <property type="evidence" value="ECO:0007669"/>
    <property type="project" value="UniProtKB-KW"/>
</dbReference>
<feature type="domain" description="Glycerol-3-phosphate dehydrogenase NAD-dependent N-terminal" evidence="18">
    <location>
        <begin position="4"/>
        <end position="157"/>
    </location>
</feature>
<comment type="catalytic activity">
    <reaction evidence="9">
        <text>sn-glycerol 3-phosphate + NADP(+) = dihydroxyacetone phosphate + NADPH + H(+)</text>
        <dbReference type="Rhea" id="RHEA:11096"/>
        <dbReference type="ChEBI" id="CHEBI:15378"/>
        <dbReference type="ChEBI" id="CHEBI:57597"/>
        <dbReference type="ChEBI" id="CHEBI:57642"/>
        <dbReference type="ChEBI" id="CHEBI:57783"/>
        <dbReference type="ChEBI" id="CHEBI:58349"/>
        <dbReference type="EC" id="1.1.1.94"/>
    </reaction>
    <physiologicalReaction direction="right-to-left" evidence="9">
        <dbReference type="Rhea" id="RHEA:11098"/>
    </physiologicalReaction>
</comment>
<feature type="binding site" evidence="15">
    <location>
        <begin position="252"/>
        <end position="253"/>
    </location>
    <ligand>
        <name>substrate</name>
    </ligand>
</feature>
<gene>
    <name evidence="13 20" type="primary">gpsA</name>
    <name evidence="20" type="ORF">SAMEA3545359_00844</name>
</gene>
<feature type="binding site" evidence="13">
    <location>
        <position position="12"/>
    </location>
    <ligand>
        <name>NADPH</name>
        <dbReference type="ChEBI" id="CHEBI:57783"/>
    </ligand>
</feature>
<feature type="binding site" evidence="13">
    <location>
        <position position="105"/>
    </location>
    <ligand>
        <name>NADPH</name>
        <dbReference type="ChEBI" id="CHEBI:57783"/>
    </ligand>
</feature>
<dbReference type="Pfam" id="PF07479">
    <property type="entry name" value="NAD_Gly3P_dh_C"/>
    <property type="match status" value="1"/>
</dbReference>
<keyword evidence="4 13" id="KW-0560">Oxidoreductase</keyword>
<comment type="pathway">
    <text evidence="13">Membrane lipid metabolism; glycerophospholipid metabolism.</text>
</comment>
<name>A0A1C6HG94_9FIRM</name>
<dbReference type="InterPro" id="IPR006109">
    <property type="entry name" value="G3P_DH_NAD-dep_C"/>
</dbReference>
<feature type="binding site" evidence="15">
    <location>
        <position position="105"/>
    </location>
    <ligand>
        <name>substrate</name>
    </ligand>
</feature>
<dbReference type="Gene3D" id="3.40.50.720">
    <property type="entry name" value="NAD(P)-binding Rossmann-like Domain"/>
    <property type="match status" value="1"/>
</dbReference>
<dbReference type="PANTHER" id="PTHR11728">
    <property type="entry name" value="GLYCEROL-3-PHOSPHATE DEHYDROGENASE"/>
    <property type="match status" value="1"/>
</dbReference>
<feature type="domain" description="Glycerol-3-phosphate dehydrogenase NAD-dependent C-terminal" evidence="19">
    <location>
        <begin position="177"/>
        <end position="317"/>
    </location>
</feature>
<evidence type="ECO:0000256" key="7">
    <source>
        <dbReference type="ARBA" id="ARBA00023209"/>
    </source>
</evidence>
<evidence type="ECO:0000256" key="17">
    <source>
        <dbReference type="RuleBase" id="RU000437"/>
    </source>
</evidence>
<feature type="active site" description="Proton acceptor" evidence="13 14">
    <location>
        <position position="188"/>
    </location>
</feature>
<feature type="binding site" evidence="16">
    <location>
        <begin position="8"/>
        <end position="13"/>
    </location>
    <ligand>
        <name>NAD(+)</name>
        <dbReference type="ChEBI" id="CHEBI:57540"/>
    </ligand>
</feature>
<dbReference type="UniPathway" id="UPA00940"/>
<dbReference type="InterPro" id="IPR036291">
    <property type="entry name" value="NAD(P)-bd_dom_sf"/>
</dbReference>
<keyword evidence="7 13" id="KW-0594">Phospholipid biosynthesis</keyword>
<evidence type="ECO:0000256" key="11">
    <source>
        <dbReference type="ARBA" id="ARBA00069372"/>
    </source>
</evidence>
<comment type="function">
    <text evidence="13">Catalyzes the reduction of the glycolytic intermediate dihydroxyacetone phosphate (DHAP) to sn-glycerol 3-phosphate (G3P), the key precursor for phospholipid synthesis.</text>
</comment>
<dbReference type="SUPFAM" id="SSF51735">
    <property type="entry name" value="NAD(P)-binding Rossmann-fold domains"/>
    <property type="match status" value="1"/>
</dbReference>
<feature type="binding site" evidence="16">
    <location>
        <position position="137"/>
    </location>
    <ligand>
        <name>NAD(+)</name>
        <dbReference type="ChEBI" id="CHEBI:57540"/>
    </ligand>
</feature>
<feature type="binding site" evidence="13">
    <location>
        <position position="137"/>
    </location>
    <ligand>
        <name>NADPH</name>
        <dbReference type="ChEBI" id="CHEBI:57783"/>
    </ligand>
</feature>
<accession>A0A1C6HG94</accession>
<feature type="binding site" evidence="13">
    <location>
        <position position="253"/>
    </location>
    <ligand>
        <name>sn-glycerol 3-phosphate</name>
        <dbReference type="ChEBI" id="CHEBI:57597"/>
    </ligand>
</feature>
<reference evidence="20" key="1">
    <citation type="submission" date="2015-09" db="EMBL/GenBank/DDBJ databases">
        <authorList>
            <consortium name="Pathogen Informatics"/>
        </authorList>
    </citation>
    <scope>NUCLEOTIDE SEQUENCE</scope>
    <source>
        <strain evidence="20">2789STDY5834896</strain>
    </source>
</reference>
<dbReference type="GO" id="GO:0141152">
    <property type="term" value="F:glycerol-3-phosphate dehydrogenase (NAD+) activity"/>
    <property type="evidence" value="ECO:0007669"/>
    <property type="project" value="RHEA"/>
</dbReference>
<dbReference type="PIRSF" id="PIRSF000114">
    <property type="entry name" value="Glycerol-3-P_dh"/>
    <property type="match status" value="1"/>
</dbReference>
<sequence length="335" mass="35654">MAHIVILGSGGFGVALAVTACSCGHQVSVWSPFAPEIETLRADREHKKLLPGIAIQPEIELGTDIAVAEKADLLLFAVPSHAIRQTAQRVAGHIAPHCTIASVAKGVEDESFLRLSQVIEQELPQNPVVVLSGPSHAEEVARGVPTSLVAASKSGQAAEYVQELLMGPNLRIYLNDDLVGVELGGALKNVIALAAGISDGMGLGDNTKAALMTRGLSEIARLGVKMGGRIDTFAGLTGVGDLIVTCTSMHSRNRRCGLLIGAGTPAEQAVQEIGMTVEGYRSTLVAYHLSQKMGVEMPITEQMYRVLYEGEDCKKAIANLMTRPKKDETEQVWFH</sequence>
<evidence type="ECO:0000313" key="20">
    <source>
        <dbReference type="EMBL" id="SCJ56684.1"/>
    </source>
</evidence>
<dbReference type="GO" id="GO:0046167">
    <property type="term" value="P:glycerol-3-phosphate biosynthetic process"/>
    <property type="evidence" value="ECO:0007669"/>
    <property type="project" value="UniProtKB-UniRule"/>
</dbReference>
<evidence type="ECO:0000256" key="3">
    <source>
        <dbReference type="ARBA" id="ARBA00022857"/>
    </source>
</evidence>
<organism evidence="20">
    <name type="scientific">uncultured Anaerotruncus sp</name>
    <dbReference type="NCBI Taxonomy" id="905011"/>
    <lineage>
        <taxon>Bacteria</taxon>
        <taxon>Bacillati</taxon>
        <taxon>Bacillota</taxon>
        <taxon>Clostridia</taxon>
        <taxon>Eubacteriales</taxon>
        <taxon>Oscillospiraceae</taxon>
        <taxon>Anaerotruncus</taxon>
        <taxon>environmental samples</taxon>
    </lineage>
</organism>
<dbReference type="FunFam" id="1.10.1040.10:FF:000001">
    <property type="entry name" value="Glycerol-3-phosphate dehydrogenase [NAD(P)+]"/>
    <property type="match status" value="1"/>
</dbReference>
<dbReference type="InterPro" id="IPR008927">
    <property type="entry name" value="6-PGluconate_DH-like_C_sf"/>
</dbReference>
<feature type="binding site" evidence="13">
    <location>
        <position position="278"/>
    </location>
    <ligand>
        <name>NADPH</name>
        <dbReference type="ChEBI" id="CHEBI:57783"/>
    </ligand>
</feature>
<dbReference type="GO" id="GO:0046168">
    <property type="term" value="P:glycerol-3-phosphate catabolic process"/>
    <property type="evidence" value="ECO:0007669"/>
    <property type="project" value="InterPro"/>
</dbReference>
<dbReference type="NCBIfam" id="NF000942">
    <property type="entry name" value="PRK00094.1-4"/>
    <property type="match status" value="1"/>
</dbReference>
<dbReference type="AlphaFoldDB" id="A0A1C6HG94"/>
<feature type="binding site" evidence="13">
    <location>
        <position position="252"/>
    </location>
    <ligand>
        <name>sn-glycerol 3-phosphate</name>
        <dbReference type="ChEBI" id="CHEBI:57597"/>
    </ligand>
</feature>
<feature type="binding site" evidence="13">
    <location>
        <position position="241"/>
    </location>
    <ligand>
        <name>sn-glycerol 3-phosphate</name>
        <dbReference type="ChEBI" id="CHEBI:57597"/>
    </ligand>
</feature>
<dbReference type="NCBIfam" id="NF000940">
    <property type="entry name" value="PRK00094.1-2"/>
    <property type="match status" value="1"/>
</dbReference>
<evidence type="ECO:0000256" key="2">
    <source>
        <dbReference type="ARBA" id="ARBA00022516"/>
    </source>
</evidence>
<dbReference type="Pfam" id="PF01210">
    <property type="entry name" value="NAD_Gly3P_dh_N"/>
    <property type="match status" value="1"/>
</dbReference>
<dbReference type="GO" id="GO:0005829">
    <property type="term" value="C:cytosol"/>
    <property type="evidence" value="ECO:0007669"/>
    <property type="project" value="TreeGrafter"/>
</dbReference>
<keyword evidence="13" id="KW-0963">Cytoplasm</keyword>
<evidence type="ECO:0000256" key="8">
    <source>
        <dbReference type="ARBA" id="ARBA00023264"/>
    </source>
</evidence>
<comment type="catalytic activity">
    <reaction evidence="13">
        <text>sn-glycerol 3-phosphate + NAD(+) = dihydroxyacetone phosphate + NADH + H(+)</text>
        <dbReference type="Rhea" id="RHEA:11092"/>
        <dbReference type="ChEBI" id="CHEBI:15378"/>
        <dbReference type="ChEBI" id="CHEBI:57540"/>
        <dbReference type="ChEBI" id="CHEBI:57597"/>
        <dbReference type="ChEBI" id="CHEBI:57642"/>
        <dbReference type="ChEBI" id="CHEBI:57945"/>
        <dbReference type="EC" id="1.1.1.94"/>
    </reaction>
</comment>
<dbReference type="InterPro" id="IPR013328">
    <property type="entry name" value="6PGD_dom2"/>
</dbReference>
<evidence type="ECO:0000256" key="1">
    <source>
        <dbReference type="ARBA" id="ARBA00011009"/>
    </source>
</evidence>